<organism evidence="2">
    <name type="scientific">viral metagenome</name>
    <dbReference type="NCBI Taxonomy" id="1070528"/>
    <lineage>
        <taxon>unclassified sequences</taxon>
        <taxon>metagenomes</taxon>
        <taxon>organismal metagenomes</taxon>
    </lineage>
</organism>
<evidence type="ECO:0000313" key="2">
    <source>
        <dbReference type="EMBL" id="QHT75014.1"/>
    </source>
</evidence>
<feature type="transmembrane region" description="Helical" evidence="1">
    <location>
        <begin position="289"/>
        <end position="310"/>
    </location>
</feature>
<feature type="transmembrane region" description="Helical" evidence="1">
    <location>
        <begin position="443"/>
        <end position="465"/>
    </location>
</feature>
<evidence type="ECO:0000256" key="1">
    <source>
        <dbReference type="SAM" id="Phobius"/>
    </source>
</evidence>
<reference evidence="2" key="1">
    <citation type="journal article" date="2020" name="Nature">
        <title>Giant virus diversity and host interactions through global metagenomics.</title>
        <authorList>
            <person name="Schulz F."/>
            <person name="Roux S."/>
            <person name="Paez-Espino D."/>
            <person name="Jungbluth S."/>
            <person name="Walsh D.A."/>
            <person name="Denef V.J."/>
            <person name="McMahon K.D."/>
            <person name="Konstantinidis K.T."/>
            <person name="Eloe-Fadrosh E.A."/>
            <person name="Kyrpides N.C."/>
            <person name="Woyke T."/>
        </authorList>
    </citation>
    <scope>NUCLEOTIDE SEQUENCE</scope>
    <source>
        <strain evidence="2">GVMAG-M-3300023179-62</strain>
    </source>
</reference>
<name>A0A6C0H395_9ZZZZ</name>
<dbReference type="AlphaFoldDB" id="A0A6C0H395"/>
<dbReference type="EMBL" id="MN739861">
    <property type="protein sequence ID" value="QHT75014.1"/>
    <property type="molecule type" value="Genomic_DNA"/>
</dbReference>
<accession>A0A6C0H395</accession>
<feature type="transmembrane region" description="Helical" evidence="1">
    <location>
        <begin position="316"/>
        <end position="336"/>
    </location>
</feature>
<keyword evidence="1" id="KW-0472">Membrane</keyword>
<protein>
    <submittedName>
        <fullName evidence="2">Uncharacterized protein</fullName>
    </submittedName>
</protein>
<proteinExistence type="predicted"/>
<sequence>MKQNLNLTPKSCKVATDGAKGPKCPADTEGMNAQDACKKVKEKTDQLGDFAHDLAYLNPATAFSNVLGLLGSHSKSDQSLVTTIKNVQSSVSSAKQQSECDQSTNINQSNSITGGVSAKCLKGLGQFLTKDTIAEIIHNSKISNISQANSANAENICKINLVLKALTKMDASIDNSALQAAVNKAQGLLSGSDSNQDICNNISTSETACKYIQQSQCCAQQITENQSNFIDGGCLGASITNVVQTNTADAHNQCVLDAQASVSDTLSTKIKNTTQQSAENSSEGLTMNFMIVIIIIFLLIVGTPVVFGGYIGKKVFLYIGTILLIAALALVAVFFITTQKEQIQYNSPFSACVGTKTFQKDFIRCKYGDLKTRVQDDDIIGYDFFIDIPDGGDPTKIEPSKIQDTQLGSAVYITVAPDAGAACTKETPVSSASVSYIKKRQKYIFLVIAAFLFVAGMGILIYGLLKPTPKKVAEKAGHRKNEIAMKEINKKIAPYQTSAEYANVDEHKLTEKD</sequence>
<keyword evidence="1" id="KW-1133">Transmembrane helix</keyword>
<keyword evidence="1" id="KW-0812">Transmembrane</keyword>